<dbReference type="PANTHER" id="PTHR47338">
    <property type="entry name" value="ZN(II)2CYS6 TRANSCRIPTION FACTOR (EUROFUNG)-RELATED"/>
    <property type="match status" value="1"/>
</dbReference>
<evidence type="ECO:0000256" key="4">
    <source>
        <dbReference type="ARBA" id="ARBA00023163"/>
    </source>
</evidence>
<dbReference type="Gene3D" id="4.10.240.10">
    <property type="entry name" value="Zn(2)-C6 fungal-type DNA-binding domain"/>
    <property type="match status" value="1"/>
</dbReference>
<evidence type="ECO:0000256" key="1">
    <source>
        <dbReference type="ARBA" id="ARBA00004123"/>
    </source>
</evidence>
<dbReference type="CDD" id="cd12148">
    <property type="entry name" value="fungal_TF_MHR"/>
    <property type="match status" value="1"/>
</dbReference>
<dbReference type="GO" id="GO:0005634">
    <property type="term" value="C:nucleus"/>
    <property type="evidence" value="ECO:0007669"/>
    <property type="project" value="UniProtKB-SubCell"/>
</dbReference>
<reference evidence="8" key="1">
    <citation type="journal article" date="2021" name="Nat. Commun.">
        <title>Genetic determinants of endophytism in the Arabidopsis root mycobiome.</title>
        <authorList>
            <person name="Mesny F."/>
            <person name="Miyauchi S."/>
            <person name="Thiergart T."/>
            <person name="Pickel B."/>
            <person name="Atanasova L."/>
            <person name="Karlsson M."/>
            <person name="Huettel B."/>
            <person name="Barry K.W."/>
            <person name="Haridas S."/>
            <person name="Chen C."/>
            <person name="Bauer D."/>
            <person name="Andreopoulos W."/>
            <person name="Pangilinan J."/>
            <person name="LaButti K."/>
            <person name="Riley R."/>
            <person name="Lipzen A."/>
            <person name="Clum A."/>
            <person name="Drula E."/>
            <person name="Henrissat B."/>
            <person name="Kohler A."/>
            <person name="Grigoriev I.V."/>
            <person name="Martin F.M."/>
            <person name="Hacquard S."/>
        </authorList>
    </citation>
    <scope>NUCLEOTIDE SEQUENCE</scope>
    <source>
        <strain evidence="8">MPI-SDFR-AT-0117</strain>
    </source>
</reference>
<keyword evidence="3" id="KW-0805">Transcription regulation</keyword>
<dbReference type="SMART" id="SM00066">
    <property type="entry name" value="GAL4"/>
    <property type="match status" value="1"/>
</dbReference>
<dbReference type="GO" id="GO:0000981">
    <property type="term" value="F:DNA-binding transcription factor activity, RNA polymerase II-specific"/>
    <property type="evidence" value="ECO:0007669"/>
    <property type="project" value="InterPro"/>
</dbReference>
<dbReference type="InterPro" id="IPR036864">
    <property type="entry name" value="Zn2-C6_fun-type_DNA-bd_sf"/>
</dbReference>
<dbReference type="PROSITE" id="PS50048">
    <property type="entry name" value="ZN2_CY6_FUNGAL_2"/>
    <property type="match status" value="1"/>
</dbReference>
<evidence type="ECO:0000256" key="2">
    <source>
        <dbReference type="ARBA" id="ARBA00022723"/>
    </source>
</evidence>
<dbReference type="GO" id="GO:0006351">
    <property type="term" value="P:DNA-templated transcription"/>
    <property type="evidence" value="ECO:0007669"/>
    <property type="project" value="InterPro"/>
</dbReference>
<evidence type="ECO:0000259" key="7">
    <source>
        <dbReference type="PROSITE" id="PS50048"/>
    </source>
</evidence>
<feature type="domain" description="Zn(2)-C6 fungal-type" evidence="7">
    <location>
        <begin position="33"/>
        <end position="63"/>
    </location>
</feature>
<dbReference type="AlphaFoldDB" id="A0A9P8VFM1"/>
<evidence type="ECO:0000313" key="9">
    <source>
        <dbReference type="Proteomes" id="UP000770015"/>
    </source>
</evidence>
<dbReference type="InterPro" id="IPR050815">
    <property type="entry name" value="TF_fung"/>
</dbReference>
<dbReference type="Pfam" id="PF00172">
    <property type="entry name" value="Zn_clus"/>
    <property type="match status" value="1"/>
</dbReference>
<feature type="compositionally biased region" description="Low complexity" evidence="6">
    <location>
        <begin position="15"/>
        <end position="26"/>
    </location>
</feature>
<name>A0A9P8VFM1_9PEZI</name>
<evidence type="ECO:0000313" key="8">
    <source>
        <dbReference type="EMBL" id="KAH6689035.1"/>
    </source>
</evidence>
<dbReference type="SMART" id="SM00906">
    <property type="entry name" value="Fungal_trans"/>
    <property type="match status" value="1"/>
</dbReference>
<proteinExistence type="predicted"/>
<keyword evidence="4" id="KW-0804">Transcription</keyword>
<dbReference type="PROSITE" id="PS00463">
    <property type="entry name" value="ZN2_CY6_FUNGAL_1"/>
    <property type="match status" value="1"/>
</dbReference>
<accession>A0A9P8VFM1</accession>
<dbReference type="PANTHER" id="PTHR47338:SF20">
    <property type="entry name" value="ZN(II)2CYS6 TRANSCRIPTION FACTOR (EUROFUNG)"/>
    <property type="match status" value="1"/>
</dbReference>
<organism evidence="8 9">
    <name type="scientific">Plectosphaerella plurivora</name>
    <dbReference type="NCBI Taxonomy" id="936078"/>
    <lineage>
        <taxon>Eukaryota</taxon>
        <taxon>Fungi</taxon>
        <taxon>Dikarya</taxon>
        <taxon>Ascomycota</taxon>
        <taxon>Pezizomycotina</taxon>
        <taxon>Sordariomycetes</taxon>
        <taxon>Hypocreomycetidae</taxon>
        <taxon>Glomerellales</taxon>
        <taxon>Plectosphaerellaceae</taxon>
        <taxon>Plectosphaerella</taxon>
    </lineage>
</organism>
<dbReference type="EMBL" id="JAGSXJ010000008">
    <property type="protein sequence ID" value="KAH6689035.1"/>
    <property type="molecule type" value="Genomic_DNA"/>
</dbReference>
<evidence type="ECO:0000256" key="5">
    <source>
        <dbReference type="ARBA" id="ARBA00023242"/>
    </source>
</evidence>
<dbReference type="GO" id="GO:0003677">
    <property type="term" value="F:DNA binding"/>
    <property type="evidence" value="ECO:0007669"/>
    <property type="project" value="InterPro"/>
</dbReference>
<keyword evidence="2" id="KW-0479">Metal-binding</keyword>
<evidence type="ECO:0000256" key="6">
    <source>
        <dbReference type="SAM" id="MobiDB-lite"/>
    </source>
</evidence>
<dbReference type="SUPFAM" id="SSF57701">
    <property type="entry name" value="Zn2/Cys6 DNA-binding domain"/>
    <property type="match status" value="1"/>
</dbReference>
<comment type="caution">
    <text evidence="8">The sequence shown here is derived from an EMBL/GenBank/DDBJ whole genome shotgun (WGS) entry which is preliminary data.</text>
</comment>
<comment type="subcellular location">
    <subcellularLocation>
        <location evidence="1">Nucleus</location>
    </subcellularLocation>
</comment>
<dbReference type="CDD" id="cd00067">
    <property type="entry name" value="GAL4"/>
    <property type="match status" value="1"/>
</dbReference>
<feature type="region of interest" description="Disordered" evidence="6">
    <location>
        <begin position="1"/>
        <end position="33"/>
    </location>
</feature>
<gene>
    <name evidence="8" type="ORF">F5X68DRAFT_230696</name>
</gene>
<dbReference type="GO" id="GO:0008270">
    <property type="term" value="F:zinc ion binding"/>
    <property type="evidence" value="ECO:0007669"/>
    <property type="project" value="InterPro"/>
</dbReference>
<keyword evidence="9" id="KW-1185">Reference proteome</keyword>
<keyword evidence="5" id="KW-0539">Nucleus</keyword>
<dbReference type="InterPro" id="IPR001138">
    <property type="entry name" value="Zn2Cys6_DnaBD"/>
</dbReference>
<dbReference type="Pfam" id="PF04082">
    <property type="entry name" value="Fungal_trans"/>
    <property type="match status" value="1"/>
</dbReference>
<dbReference type="InterPro" id="IPR007219">
    <property type="entry name" value="XnlR_reg_dom"/>
</dbReference>
<protein>
    <recommendedName>
        <fullName evidence="7">Zn(2)-C6 fungal-type domain-containing protein</fullName>
    </recommendedName>
</protein>
<dbReference type="Proteomes" id="UP000770015">
    <property type="component" value="Unassembled WGS sequence"/>
</dbReference>
<sequence>MSPLPPSPEVEVEPGDSASTPPSSSRPRPKQVSCERCKRRKAKCDRQLPECHRCLEANVPCEYANRRRPGFPSGHRQVLEAKIRGLEADLARLRDNQTPLVETSTGTVQPRSSVSGSVEVQGFVDPDVTLQPPDAREGQVISSDAVQECHGQRTPLKATSVRTGRIREKKPPADLVYSLSSLYFRHIHHWLPFLDARHVFADFATSEEPSLVAYALFGATLPFSRDPRLTPESKDSFWKYTKRTVVVEALEEPSYLTLEALAVLVLDVSGMTNGPQVWGILAVAIKLALQLENATGRALRTSATTVPEQTVRPEQTAIRRLFWAIYALDCYISITTRHASELTDQHTQYLLSIRDSIWRDESATGASRFSAHSPSSQGSICSAITPHVVFAYQLELLDISRRLHRLYLEYCTFTSEGNPVPNRWLQSIMGCSSGLNAWYSDLPPALRIDASGQNPETARPSSPMVVMLNAYYHGLTIYLHGLVDFSHQQGLETQLSNYRRDSRASCINSMEAVAYLGSAYSATLGDKLGWPYAWATWTAGRYCLVSQYHGRPLPQERLDQLFRSLEATSRHWQISGHYRRLLLMAREALDVTVPNPASHEAQQLLQEMVDWRVSASDLEDQMRVDPLLQGGGASLERGGWNMYNLDMLMQDPGLGALEGGEQRSMLAESATGGWFGVSAGPTAIFGEDAGQFMGTDQPMHNY</sequence>
<dbReference type="OrthoDB" id="3862662at2759"/>
<evidence type="ECO:0000256" key="3">
    <source>
        <dbReference type="ARBA" id="ARBA00023015"/>
    </source>
</evidence>